<dbReference type="OrthoDB" id="6627608at2759"/>
<evidence type="ECO:0000256" key="1">
    <source>
        <dbReference type="SAM" id="MobiDB-lite"/>
    </source>
</evidence>
<feature type="chain" id="PRO_5040211926" evidence="2">
    <location>
        <begin position="19"/>
        <end position="253"/>
    </location>
</feature>
<feature type="region of interest" description="Disordered" evidence="1">
    <location>
        <begin position="84"/>
        <end position="167"/>
    </location>
</feature>
<keyword evidence="4" id="KW-1185">Reference proteome</keyword>
<gene>
    <name evidence="3" type="ORF">MELIAE_LOCUS8685</name>
</gene>
<dbReference type="AlphaFoldDB" id="A0A9P0B9V6"/>
<dbReference type="Proteomes" id="UP001154078">
    <property type="component" value="Chromosome 5"/>
</dbReference>
<organism evidence="3 4">
    <name type="scientific">Brassicogethes aeneus</name>
    <name type="common">Rape pollen beetle</name>
    <name type="synonym">Meligethes aeneus</name>
    <dbReference type="NCBI Taxonomy" id="1431903"/>
    <lineage>
        <taxon>Eukaryota</taxon>
        <taxon>Metazoa</taxon>
        <taxon>Ecdysozoa</taxon>
        <taxon>Arthropoda</taxon>
        <taxon>Hexapoda</taxon>
        <taxon>Insecta</taxon>
        <taxon>Pterygota</taxon>
        <taxon>Neoptera</taxon>
        <taxon>Endopterygota</taxon>
        <taxon>Coleoptera</taxon>
        <taxon>Polyphaga</taxon>
        <taxon>Cucujiformia</taxon>
        <taxon>Nitidulidae</taxon>
        <taxon>Meligethinae</taxon>
        <taxon>Brassicogethes</taxon>
    </lineage>
</organism>
<feature type="compositionally biased region" description="Low complexity" evidence="1">
    <location>
        <begin position="103"/>
        <end position="121"/>
    </location>
</feature>
<dbReference type="EMBL" id="OV121136">
    <property type="protein sequence ID" value="CAH0558149.1"/>
    <property type="molecule type" value="Genomic_DNA"/>
</dbReference>
<feature type="compositionally biased region" description="Acidic residues" evidence="1">
    <location>
        <begin position="152"/>
        <end position="162"/>
    </location>
</feature>
<feature type="signal peptide" evidence="2">
    <location>
        <begin position="1"/>
        <end position="18"/>
    </location>
</feature>
<protein>
    <submittedName>
        <fullName evidence="3">Uncharacterized protein</fullName>
    </submittedName>
</protein>
<evidence type="ECO:0000313" key="3">
    <source>
        <dbReference type="EMBL" id="CAH0558149.1"/>
    </source>
</evidence>
<evidence type="ECO:0000256" key="2">
    <source>
        <dbReference type="SAM" id="SignalP"/>
    </source>
</evidence>
<proteinExistence type="predicted"/>
<reference evidence="3" key="1">
    <citation type="submission" date="2021-12" db="EMBL/GenBank/DDBJ databases">
        <authorList>
            <person name="King R."/>
        </authorList>
    </citation>
    <scope>NUCLEOTIDE SEQUENCE</scope>
</reference>
<accession>A0A9P0B9V6</accession>
<feature type="compositionally biased region" description="Basic residues" evidence="1">
    <location>
        <begin position="132"/>
        <end position="145"/>
    </location>
</feature>
<sequence length="253" mass="27922">MMSTKILCLFLVSVCATAYPYNGQRFLPQRTIMVNSGYYGHPLARRSYMPEGTMTMFASGADQVATNSFLASQYPVEEEQNVYLAPPEKPDVEETVQEEAAEETPSATPEPAVIQEESSASQEEEEEVTTVKPKKTLRRKQKPKTKVLVDDSQNEEEEEEEGAWPFQFGRGAPSYNAFFPITFAANRNRGRQGFDGEDGYPTGSATAIANAFSTGKGGVASSHATAFGDPALSSLFLRKNLQKKNKNLRNNHE</sequence>
<evidence type="ECO:0000313" key="4">
    <source>
        <dbReference type="Proteomes" id="UP001154078"/>
    </source>
</evidence>
<name>A0A9P0B9V6_BRAAE</name>
<feature type="compositionally biased region" description="Acidic residues" evidence="1">
    <location>
        <begin position="91"/>
        <end position="102"/>
    </location>
</feature>
<keyword evidence="2" id="KW-0732">Signal</keyword>